<proteinExistence type="predicted"/>
<dbReference type="EMBL" id="CAJNNW010027313">
    <property type="protein sequence ID" value="CAE8690723.1"/>
    <property type="molecule type" value="Genomic_DNA"/>
</dbReference>
<organism evidence="1 2">
    <name type="scientific">Polarella glacialis</name>
    <name type="common">Dinoflagellate</name>
    <dbReference type="NCBI Taxonomy" id="89957"/>
    <lineage>
        <taxon>Eukaryota</taxon>
        <taxon>Sar</taxon>
        <taxon>Alveolata</taxon>
        <taxon>Dinophyceae</taxon>
        <taxon>Suessiales</taxon>
        <taxon>Suessiaceae</taxon>
        <taxon>Polarella</taxon>
    </lineage>
</organism>
<protein>
    <submittedName>
        <fullName evidence="1">Uncharacterized protein</fullName>
    </submittedName>
</protein>
<name>A0A813K5M3_POLGL</name>
<reference evidence="1" key="1">
    <citation type="submission" date="2021-02" db="EMBL/GenBank/DDBJ databases">
        <authorList>
            <person name="Dougan E. K."/>
            <person name="Rhodes N."/>
            <person name="Thang M."/>
            <person name="Chan C."/>
        </authorList>
    </citation>
    <scope>NUCLEOTIDE SEQUENCE</scope>
</reference>
<comment type="caution">
    <text evidence="1">The sequence shown here is derived from an EMBL/GenBank/DDBJ whole genome shotgun (WGS) entry which is preliminary data.</text>
</comment>
<dbReference type="AlphaFoldDB" id="A0A813K5M3"/>
<gene>
    <name evidence="1" type="ORF">PGLA2088_LOCUS27079</name>
</gene>
<sequence>MLHTEQAKADPSTNSGMSEAWRKFDFHALLYEASAPQRRPVAFGAFGSWWPVLQLLFTEAGALLACGGGASGERCLWAVIGRQASELRPWEDFVGADTTPLLTATLMLGWLAQEQVVFCEDWEDEESGEIRCACGPPVPSDGSISEMQSGRLLPAAPAAARRLLQLLTELILAGEPSNVQKLYMGLMANEDWQVLYSCALQPAPGQGDTRRYLVLDRGDLELPPRARHRLASAQ</sequence>
<accession>A0A813K5M3</accession>
<evidence type="ECO:0000313" key="1">
    <source>
        <dbReference type="EMBL" id="CAE8690723.1"/>
    </source>
</evidence>
<evidence type="ECO:0000313" key="2">
    <source>
        <dbReference type="Proteomes" id="UP000626109"/>
    </source>
</evidence>
<dbReference type="Proteomes" id="UP000626109">
    <property type="component" value="Unassembled WGS sequence"/>
</dbReference>
<feature type="non-terminal residue" evidence="1">
    <location>
        <position position="234"/>
    </location>
</feature>